<comment type="similarity">
    <text evidence="6">Belongs to the methyltransferase superfamily. tRNA (adenine-N(6)-)-methyltransferase family.</text>
</comment>
<dbReference type="Proteomes" id="UP000310032">
    <property type="component" value="Unassembled WGS sequence"/>
</dbReference>
<comment type="function">
    <text evidence="6">Specifically methylates the adenine in position 37 of tRNA(1)(Val) (anticodon cmo5UAC).</text>
</comment>
<keyword evidence="2 6" id="KW-0489">Methyltransferase</keyword>
<accession>A0A3L7ZSA2</accession>
<keyword evidence="1 6" id="KW-0963">Cytoplasm</keyword>
<evidence type="ECO:0000313" key="10">
    <source>
        <dbReference type="Proteomes" id="UP000278164"/>
    </source>
</evidence>
<name>A0A3L7ZSA2_PARDI</name>
<dbReference type="PANTHER" id="PTHR47739:SF1">
    <property type="entry name" value="TRNA1(VAL) (ADENINE(37)-N6)-METHYLTRANSFERASE"/>
    <property type="match status" value="1"/>
</dbReference>
<evidence type="ECO:0000313" key="11">
    <source>
        <dbReference type="Proteomes" id="UP000310032"/>
    </source>
</evidence>
<dbReference type="GO" id="GO:0008033">
    <property type="term" value="P:tRNA processing"/>
    <property type="evidence" value="ECO:0007669"/>
    <property type="project" value="UniProtKB-UniRule"/>
</dbReference>
<dbReference type="InterPro" id="IPR029063">
    <property type="entry name" value="SAM-dependent_MTases_sf"/>
</dbReference>
<dbReference type="GO" id="GO:0005737">
    <property type="term" value="C:cytoplasm"/>
    <property type="evidence" value="ECO:0007669"/>
    <property type="project" value="UniProtKB-SubCell"/>
</dbReference>
<dbReference type="InterPro" id="IPR002052">
    <property type="entry name" value="DNA_methylase_N6_adenine_CS"/>
</dbReference>
<dbReference type="EMBL" id="SRYM01000002">
    <property type="protein sequence ID" value="TGY63686.1"/>
    <property type="molecule type" value="Genomic_DNA"/>
</dbReference>
<evidence type="ECO:0000256" key="6">
    <source>
        <dbReference type="HAMAP-Rule" id="MF_01872"/>
    </source>
</evidence>
<dbReference type="GO" id="GO:0003676">
    <property type="term" value="F:nucleic acid binding"/>
    <property type="evidence" value="ECO:0007669"/>
    <property type="project" value="InterPro"/>
</dbReference>
<dbReference type="InterPro" id="IPR007848">
    <property type="entry name" value="Small_mtfrase_dom"/>
</dbReference>
<dbReference type="InterPro" id="IPR022882">
    <property type="entry name" value="tRNA_adenine-N6_MeTrfase"/>
</dbReference>
<dbReference type="PANTHER" id="PTHR47739">
    <property type="entry name" value="TRNA1(VAL) (ADENINE(37)-N6)-METHYLTRANSFERASE"/>
    <property type="match status" value="1"/>
</dbReference>
<evidence type="ECO:0000256" key="1">
    <source>
        <dbReference type="ARBA" id="ARBA00022490"/>
    </source>
</evidence>
<dbReference type="HAMAP" id="MF_01872">
    <property type="entry name" value="tRNA_methyltr_YfiC"/>
    <property type="match status" value="1"/>
</dbReference>
<proteinExistence type="inferred from homology"/>
<keyword evidence="4 6" id="KW-0949">S-adenosyl-L-methionine</keyword>
<dbReference type="CDD" id="cd02440">
    <property type="entry name" value="AdoMet_MTases"/>
    <property type="match status" value="1"/>
</dbReference>
<evidence type="ECO:0000256" key="4">
    <source>
        <dbReference type="ARBA" id="ARBA00022691"/>
    </source>
</evidence>
<dbReference type="InterPro" id="IPR050210">
    <property type="entry name" value="tRNA_Adenine-N(6)_MTase"/>
</dbReference>
<dbReference type="Pfam" id="PF05175">
    <property type="entry name" value="MTS"/>
    <property type="match status" value="1"/>
</dbReference>
<dbReference type="EC" id="2.1.1.223" evidence="6"/>
<evidence type="ECO:0000256" key="3">
    <source>
        <dbReference type="ARBA" id="ARBA00022679"/>
    </source>
</evidence>
<comment type="caution">
    <text evidence="8">The sequence shown here is derived from an EMBL/GenBank/DDBJ whole genome shotgun (WGS) entry which is preliminary data.</text>
</comment>
<dbReference type="AlphaFoldDB" id="A0A3L7ZSA2"/>
<comment type="subcellular location">
    <subcellularLocation>
        <location evidence="6">Cytoplasm</location>
    </subcellularLocation>
</comment>
<dbReference type="Gene3D" id="3.40.50.150">
    <property type="entry name" value="Vaccinia Virus protein VP39"/>
    <property type="match status" value="1"/>
</dbReference>
<organism evidence="8 10">
    <name type="scientific">Parabacteroides distasonis</name>
    <dbReference type="NCBI Taxonomy" id="823"/>
    <lineage>
        <taxon>Bacteria</taxon>
        <taxon>Pseudomonadati</taxon>
        <taxon>Bacteroidota</taxon>
        <taxon>Bacteroidia</taxon>
        <taxon>Bacteroidales</taxon>
        <taxon>Tannerellaceae</taxon>
        <taxon>Parabacteroides</taxon>
    </lineage>
</organism>
<dbReference type="EMBL" id="RAYI01000010">
    <property type="protein sequence ID" value="RLT74161.1"/>
    <property type="molecule type" value="Genomic_DNA"/>
</dbReference>
<dbReference type="GO" id="GO:0016430">
    <property type="term" value="F:tRNA (adenine-N6)-methyltransferase activity"/>
    <property type="evidence" value="ECO:0007669"/>
    <property type="project" value="UniProtKB-UniRule"/>
</dbReference>
<evidence type="ECO:0000259" key="7">
    <source>
        <dbReference type="Pfam" id="PF05175"/>
    </source>
</evidence>
<dbReference type="GO" id="GO:0032259">
    <property type="term" value="P:methylation"/>
    <property type="evidence" value="ECO:0007669"/>
    <property type="project" value="UniProtKB-KW"/>
</dbReference>
<reference evidence="9 11" key="2">
    <citation type="submission" date="2019-04" db="EMBL/GenBank/DDBJ databases">
        <title>Microbes associate with the intestines of laboratory mice.</title>
        <authorList>
            <person name="Navarre W."/>
            <person name="Wong E."/>
            <person name="Huang K."/>
            <person name="Tropini C."/>
            <person name="Ng K."/>
            <person name="Yu B."/>
        </authorList>
    </citation>
    <scope>NUCLEOTIDE SEQUENCE [LARGE SCALE GENOMIC DNA]</scope>
    <source>
        <strain evidence="9 11">NM39_I3</strain>
    </source>
</reference>
<protein>
    <recommendedName>
        <fullName evidence="6">tRNA1(Val) (adenine(37)-N6)-methyltransferase</fullName>
        <ecNumber evidence="6">2.1.1.223</ecNumber>
    </recommendedName>
    <alternativeName>
        <fullName evidence="6">tRNA m6A37 methyltransferase</fullName>
    </alternativeName>
</protein>
<keyword evidence="3 6" id="KW-0808">Transferase</keyword>
<evidence type="ECO:0000313" key="8">
    <source>
        <dbReference type="EMBL" id="RLT74161.1"/>
    </source>
</evidence>
<evidence type="ECO:0000313" key="9">
    <source>
        <dbReference type="EMBL" id="TGY63686.1"/>
    </source>
</evidence>
<dbReference type="Proteomes" id="UP000278164">
    <property type="component" value="Unassembled WGS sequence"/>
</dbReference>
<gene>
    <name evidence="8" type="ORF">D7V78_06830</name>
    <name evidence="9" type="ORF">E5342_00990</name>
</gene>
<evidence type="ECO:0000256" key="2">
    <source>
        <dbReference type="ARBA" id="ARBA00022603"/>
    </source>
</evidence>
<keyword evidence="5 6" id="KW-0819">tRNA processing</keyword>
<reference evidence="8 10" key="1">
    <citation type="submission" date="2018-09" db="EMBL/GenBank/DDBJ databases">
        <title>Murine metabolic-syndrome-specific gut microbial biobank.</title>
        <authorList>
            <person name="Liu C."/>
        </authorList>
    </citation>
    <scope>NUCLEOTIDE SEQUENCE [LARGE SCALE GENOMIC DNA]</scope>
    <source>
        <strain evidence="8 10">8-P5</strain>
    </source>
</reference>
<dbReference type="SUPFAM" id="SSF53335">
    <property type="entry name" value="S-adenosyl-L-methionine-dependent methyltransferases"/>
    <property type="match status" value="1"/>
</dbReference>
<comment type="catalytic activity">
    <reaction evidence="6">
        <text>adenosine(37) in tRNA1(Val) + S-adenosyl-L-methionine = N(6)-methyladenosine(37) in tRNA1(Val) + S-adenosyl-L-homocysteine + H(+)</text>
        <dbReference type="Rhea" id="RHEA:43160"/>
        <dbReference type="Rhea" id="RHEA-COMP:10369"/>
        <dbReference type="Rhea" id="RHEA-COMP:10370"/>
        <dbReference type="ChEBI" id="CHEBI:15378"/>
        <dbReference type="ChEBI" id="CHEBI:57856"/>
        <dbReference type="ChEBI" id="CHEBI:59789"/>
        <dbReference type="ChEBI" id="CHEBI:74411"/>
        <dbReference type="ChEBI" id="CHEBI:74449"/>
        <dbReference type="EC" id="2.1.1.223"/>
    </reaction>
</comment>
<sequence>MKVGTDGVLLGAWANIERCQRTLDVGTGTGLIALMLAQRSTAILDAIDIDPDACLQARENIAKSPFTNRIQVYQTSLSEYKPNENIKYDLIVSNPPYFIDSLKCPDTKRNLARHTDTLSLPDLLRDSRKLLAPEGNIALVLPFEQREYLIGLAREESLSPSRETHVSPIPDATPKRLLIELSAKPVAEPKLSHLTLEIKRHRYTDEFTALAKDFYLKM</sequence>
<dbReference type="PROSITE" id="PS00092">
    <property type="entry name" value="N6_MTASE"/>
    <property type="match status" value="1"/>
</dbReference>
<feature type="domain" description="Methyltransferase small" evidence="7">
    <location>
        <begin position="19"/>
        <end position="140"/>
    </location>
</feature>
<dbReference type="OrthoDB" id="5383291at2"/>
<evidence type="ECO:0000256" key="5">
    <source>
        <dbReference type="ARBA" id="ARBA00022694"/>
    </source>
</evidence>